<evidence type="ECO:0000313" key="3">
    <source>
        <dbReference type="Proteomes" id="UP000265520"/>
    </source>
</evidence>
<dbReference type="AlphaFoldDB" id="A0A392SII5"/>
<name>A0A392SII5_9FABA</name>
<feature type="region of interest" description="Disordered" evidence="1">
    <location>
        <begin position="1"/>
        <end position="76"/>
    </location>
</feature>
<evidence type="ECO:0000313" key="2">
    <source>
        <dbReference type="EMBL" id="MCI47740.1"/>
    </source>
</evidence>
<proteinExistence type="predicted"/>
<sequence>TQDHPLPRSLLRIAQPTHPHGGALPNRHVPHHGPTGTPPRHRHPQKDMYPLLEHSLIPPLSSPQPEYRPPELTQPC</sequence>
<keyword evidence="3" id="KW-1185">Reference proteome</keyword>
<accession>A0A392SII5</accession>
<dbReference type="EMBL" id="LXQA010376401">
    <property type="protein sequence ID" value="MCI47740.1"/>
    <property type="molecule type" value="Genomic_DNA"/>
</dbReference>
<feature type="non-terminal residue" evidence="2">
    <location>
        <position position="1"/>
    </location>
</feature>
<comment type="caution">
    <text evidence="2">The sequence shown here is derived from an EMBL/GenBank/DDBJ whole genome shotgun (WGS) entry which is preliminary data.</text>
</comment>
<reference evidence="2 3" key="1">
    <citation type="journal article" date="2018" name="Front. Plant Sci.">
        <title>Red Clover (Trifolium pratense) and Zigzag Clover (T. medium) - A Picture of Genomic Similarities and Differences.</title>
        <authorList>
            <person name="Dluhosova J."/>
            <person name="Istvanek J."/>
            <person name="Nedelnik J."/>
            <person name="Repkova J."/>
        </authorList>
    </citation>
    <scope>NUCLEOTIDE SEQUENCE [LARGE SCALE GENOMIC DNA]</scope>
    <source>
        <strain evidence="3">cv. 10/8</strain>
        <tissue evidence="2">Leaf</tissue>
    </source>
</reference>
<protein>
    <submittedName>
        <fullName evidence="2">Uncharacterized protein</fullName>
    </submittedName>
</protein>
<evidence type="ECO:0000256" key="1">
    <source>
        <dbReference type="SAM" id="MobiDB-lite"/>
    </source>
</evidence>
<dbReference type="Proteomes" id="UP000265520">
    <property type="component" value="Unassembled WGS sequence"/>
</dbReference>
<organism evidence="2 3">
    <name type="scientific">Trifolium medium</name>
    <dbReference type="NCBI Taxonomy" id="97028"/>
    <lineage>
        <taxon>Eukaryota</taxon>
        <taxon>Viridiplantae</taxon>
        <taxon>Streptophyta</taxon>
        <taxon>Embryophyta</taxon>
        <taxon>Tracheophyta</taxon>
        <taxon>Spermatophyta</taxon>
        <taxon>Magnoliopsida</taxon>
        <taxon>eudicotyledons</taxon>
        <taxon>Gunneridae</taxon>
        <taxon>Pentapetalae</taxon>
        <taxon>rosids</taxon>
        <taxon>fabids</taxon>
        <taxon>Fabales</taxon>
        <taxon>Fabaceae</taxon>
        <taxon>Papilionoideae</taxon>
        <taxon>50 kb inversion clade</taxon>
        <taxon>NPAAA clade</taxon>
        <taxon>Hologalegina</taxon>
        <taxon>IRL clade</taxon>
        <taxon>Trifolieae</taxon>
        <taxon>Trifolium</taxon>
    </lineage>
</organism>